<name>A0A2Z2MBE1_THEPR</name>
<dbReference type="EMBL" id="CP014862">
    <property type="protein sequence ID" value="ASJ03747.1"/>
    <property type="molecule type" value="Genomic_DNA"/>
</dbReference>
<feature type="domain" description="Methyltransferase" evidence="1">
    <location>
        <begin position="45"/>
        <end position="139"/>
    </location>
</feature>
<dbReference type="CDD" id="cd02440">
    <property type="entry name" value="AdoMet_MTases"/>
    <property type="match status" value="1"/>
</dbReference>
<dbReference type="KEGG" id="tprf:A3L09_06430"/>
<keyword evidence="2" id="KW-0489">Methyltransferase</keyword>
<dbReference type="PANTHER" id="PTHR43591:SF110">
    <property type="entry name" value="RHODANESE DOMAIN-CONTAINING PROTEIN"/>
    <property type="match status" value="1"/>
</dbReference>
<evidence type="ECO:0000313" key="2">
    <source>
        <dbReference type="EMBL" id="ASJ03747.1"/>
    </source>
</evidence>
<accession>A0A2Z2MBE1</accession>
<dbReference type="GO" id="GO:0008168">
    <property type="term" value="F:methyltransferase activity"/>
    <property type="evidence" value="ECO:0007669"/>
    <property type="project" value="UniProtKB-KW"/>
</dbReference>
<dbReference type="Pfam" id="PF13649">
    <property type="entry name" value="Methyltransf_25"/>
    <property type="match status" value="1"/>
</dbReference>
<dbReference type="RefSeq" id="WP_088859009.1">
    <property type="nucleotide sequence ID" value="NZ_CP014862.1"/>
</dbReference>
<keyword evidence="3" id="KW-1185">Reference proteome</keyword>
<dbReference type="InterPro" id="IPR029063">
    <property type="entry name" value="SAM-dependent_MTases_sf"/>
</dbReference>
<sequence length="251" mass="29137">MHELYTVLAEYYDTIYGERVERVKGEIDFVEEIFREDAEREIKRVLDLACGTGVPTLELAMRGYEVVGLDLHEEMLTVAKEKAKVRGLNVRFIQGDALDINFENEFDAVTMFFSSITYFNDSVIQQLFNSVKSALRPGGVFVADFPCGFYGGSNGPTVWDEKKGDERLIITDWREVEPAFQKLHFKRLVQIIKPDRSIRAVFVDDELNIYTPREMRLLAEKYFSEVRIYGNMHRGLKPKEGRYWLVAIKRP</sequence>
<dbReference type="InterPro" id="IPR041698">
    <property type="entry name" value="Methyltransf_25"/>
</dbReference>
<reference evidence="2 3" key="1">
    <citation type="submission" date="2016-03" db="EMBL/GenBank/DDBJ databases">
        <title>Complete genome sequence of Thermococcus profundus strain DT5432.</title>
        <authorList>
            <person name="Oger P.M."/>
        </authorList>
    </citation>
    <scope>NUCLEOTIDE SEQUENCE [LARGE SCALE GENOMIC DNA]</scope>
    <source>
        <strain evidence="2 3">DT 5432</strain>
    </source>
</reference>
<evidence type="ECO:0000313" key="3">
    <source>
        <dbReference type="Proteomes" id="UP000250179"/>
    </source>
</evidence>
<gene>
    <name evidence="2" type="ORF">A3L09_06430</name>
</gene>
<dbReference type="Gene3D" id="3.40.50.150">
    <property type="entry name" value="Vaccinia Virus protein VP39"/>
    <property type="match status" value="1"/>
</dbReference>
<organism evidence="2 3">
    <name type="scientific">Thermococcus profundus</name>
    <dbReference type="NCBI Taxonomy" id="49899"/>
    <lineage>
        <taxon>Archaea</taxon>
        <taxon>Methanobacteriati</taxon>
        <taxon>Methanobacteriota</taxon>
        <taxon>Thermococci</taxon>
        <taxon>Thermococcales</taxon>
        <taxon>Thermococcaceae</taxon>
        <taxon>Thermococcus</taxon>
    </lineage>
</organism>
<dbReference type="Proteomes" id="UP000250179">
    <property type="component" value="Chromosome"/>
</dbReference>
<proteinExistence type="predicted"/>
<evidence type="ECO:0000259" key="1">
    <source>
        <dbReference type="Pfam" id="PF13649"/>
    </source>
</evidence>
<dbReference type="AlphaFoldDB" id="A0A2Z2MBE1"/>
<dbReference type="OrthoDB" id="1018at2157"/>
<keyword evidence="2" id="KW-0808">Transferase</keyword>
<dbReference type="GO" id="GO:0032259">
    <property type="term" value="P:methylation"/>
    <property type="evidence" value="ECO:0007669"/>
    <property type="project" value="UniProtKB-KW"/>
</dbReference>
<dbReference type="SUPFAM" id="SSF53335">
    <property type="entry name" value="S-adenosyl-L-methionine-dependent methyltransferases"/>
    <property type="match status" value="1"/>
</dbReference>
<dbReference type="Gene3D" id="2.20.25.110">
    <property type="entry name" value="S-adenosyl-L-methionine-dependent methyltransferases"/>
    <property type="match status" value="1"/>
</dbReference>
<protein>
    <submittedName>
        <fullName evidence="2">SAM-dependent methyltransferase</fullName>
    </submittedName>
</protein>
<dbReference type="PANTHER" id="PTHR43591">
    <property type="entry name" value="METHYLTRANSFERASE"/>
    <property type="match status" value="1"/>
</dbReference>
<dbReference type="GeneID" id="33320034"/>